<dbReference type="Proteomes" id="UP000535501">
    <property type="component" value="Unassembled WGS sequence"/>
</dbReference>
<dbReference type="EMBL" id="JACHEJ010000002">
    <property type="protein sequence ID" value="MBB6179216.1"/>
    <property type="molecule type" value="Genomic_DNA"/>
</dbReference>
<keyword evidence="1" id="KW-1133">Transmembrane helix</keyword>
<protein>
    <submittedName>
        <fullName evidence="2">Uncharacterized protein</fullName>
    </submittedName>
</protein>
<keyword evidence="1" id="KW-0472">Membrane</keyword>
<organism evidence="2 3">
    <name type="scientific">Pseudorhizobium flavum</name>
    <dbReference type="NCBI Taxonomy" id="1335061"/>
    <lineage>
        <taxon>Bacteria</taxon>
        <taxon>Pseudomonadati</taxon>
        <taxon>Pseudomonadota</taxon>
        <taxon>Alphaproteobacteria</taxon>
        <taxon>Hyphomicrobiales</taxon>
        <taxon>Rhizobiaceae</taxon>
        <taxon>Rhizobium/Agrobacterium group</taxon>
        <taxon>Pseudorhizobium</taxon>
    </lineage>
</organism>
<gene>
    <name evidence="2" type="ORF">HNQ75_001170</name>
</gene>
<dbReference type="AlphaFoldDB" id="A0A7W9YY60"/>
<feature type="transmembrane region" description="Helical" evidence="1">
    <location>
        <begin position="12"/>
        <end position="40"/>
    </location>
</feature>
<evidence type="ECO:0000313" key="3">
    <source>
        <dbReference type="Proteomes" id="UP000535501"/>
    </source>
</evidence>
<keyword evidence="1" id="KW-0812">Transmembrane</keyword>
<keyword evidence="3" id="KW-1185">Reference proteome</keyword>
<sequence>MLQGTQLSDRALLGIMTMFFAVLALDIAIPAILLSLMALLRWLPTVEFHLVQPGRRTA</sequence>
<reference evidence="2 3" key="1">
    <citation type="submission" date="2020-08" db="EMBL/GenBank/DDBJ databases">
        <title>Genomic Encyclopedia of Type Strains, Phase IV (KMG-IV): sequencing the most valuable type-strain genomes for metagenomic binning, comparative biology and taxonomic classification.</title>
        <authorList>
            <person name="Goeker M."/>
        </authorList>
    </citation>
    <scope>NUCLEOTIDE SEQUENCE [LARGE SCALE GENOMIC DNA]</scope>
    <source>
        <strain evidence="2 3">DSM 102134</strain>
    </source>
</reference>
<evidence type="ECO:0000313" key="2">
    <source>
        <dbReference type="EMBL" id="MBB6179216.1"/>
    </source>
</evidence>
<name>A0A7W9YY60_9HYPH</name>
<comment type="caution">
    <text evidence="2">The sequence shown here is derived from an EMBL/GenBank/DDBJ whole genome shotgun (WGS) entry which is preliminary data.</text>
</comment>
<evidence type="ECO:0000256" key="1">
    <source>
        <dbReference type="SAM" id="Phobius"/>
    </source>
</evidence>
<dbReference type="RefSeq" id="WP_156157129.1">
    <property type="nucleotide sequence ID" value="NZ_CANLQM010000004.1"/>
</dbReference>
<accession>A0A7W9YY60</accession>
<proteinExistence type="predicted"/>